<dbReference type="SUPFAM" id="SSF52058">
    <property type="entry name" value="L domain-like"/>
    <property type="match status" value="1"/>
</dbReference>
<dbReference type="Pfam" id="PF14580">
    <property type="entry name" value="LRR_9"/>
    <property type="match status" value="1"/>
</dbReference>
<evidence type="ECO:0000313" key="3">
    <source>
        <dbReference type="EMBL" id="PIK53547.1"/>
    </source>
</evidence>
<evidence type="ECO:0000313" key="4">
    <source>
        <dbReference type="Proteomes" id="UP000230750"/>
    </source>
</evidence>
<dbReference type="OrthoDB" id="1517790at2759"/>
<dbReference type="PROSITE" id="PS51450">
    <property type="entry name" value="LRR"/>
    <property type="match status" value="4"/>
</dbReference>
<keyword evidence="2" id="KW-0677">Repeat</keyword>
<dbReference type="InterPro" id="IPR032675">
    <property type="entry name" value="LRR_dom_sf"/>
</dbReference>
<protein>
    <recommendedName>
        <fullName evidence="5">Leucine-rich repeat-containing protein 9</fullName>
    </recommendedName>
</protein>
<dbReference type="STRING" id="307972.A0A2G8KZX1"/>
<dbReference type="AlphaFoldDB" id="A0A2G8KZX1"/>
<proteinExistence type="predicted"/>
<dbReference type="Proteomes" id="UP000230750">
    <property type="component" value="Unassembled WGS sequence"/>
</dbReference>
<dbReference type="Gene3D" id="3.80.10.10">
    <property type="entry name" value="Ribonuclease Inhibitor"/>
    <property type="match status" value="2"/>
</dbReference>
<evidence type="ECO:0000256" key="2">
    <source>
        <dbReference type="ARBA" id="ARBA00022737"/>
    </source>
</evidence>
<dbReference type="EMBL" id="MRZV01000282">
    <property type="protein sequence ID" value="PIK53547.1"/>
    <property type="molecule type" value="Genomic_DNA"/>
</dbReference>
<dbReference type="PANTHER" id="PTHR46652:SF3">
    <property type="entry name" value="LEUCINE-RICH REPEAT-CONTAINING PROTEIN 9"/>
    <property type="match status" value="1"/>
</dbReference>
<name>A0A2G8KZX1_STIJA</name>
<comment type="caution">
    <text evidence="3">The sequence shown here is derived from an EMBL/GenBank/DDBJ whole genome shotgun (WGS) entry which is preliminary data.</text>
</comment>
<dbReference type="PANTHER" id="PTHR46652">
    <property type="entry name" value="LEUCINE-RICH REPEAT AND IQ DOMAIN-CONTAINING PROTEIN 1-RELATED"/>
    <property type="match status" value="1"/>
</dbReference>
<accession>A0A2G8KZX1</accession>
<dbReference type="InterPro" id="IPR001611">
    <property type="entry name" value="Leu-rich_rpt"/>
</dbReference>
<dbReference type="InterPro" id="IPR003591">
    <property type="entry name" value="Leu-rich_rpt_typical-subtyp"/>
</dbReference>
<dbReference type="SMART" id="SM00365">
    <property type="entry name" value="LRR_SD22"/>
    <property type="match status" value="8"/>
</dbReference>
<evidence type="ECO:0008006" key="5">
    <source>
        <dbReference type="Google" id="ProtNLM"/>
    </source>
</evidence>
<gene>
    <name evidence="3" type="ORF">BSL78_09568</name>
</gene>
<reference evidence="3 4" key="1">
    <citation type="journal article" date="2017" name="PLoS Biol.">
        <title>The sea cucumber genome provides insights into morphological evolution and visceral regeneration.</title>
        <authorList>
            <person name="Zhang X."/>
            <person name="Sun L."/>
            <person name="Yuan J."/>
            <person name="Sun Y."/>
            <person name="Gao Y."/>
            <person name="Zhang L."/>
            <person name="Li S."/>
            <person name="Dai H."/>
            <person name="Hamel J.F."/>
            <person name="Liu C."/>
            <person name="Yu Y."/>
            <person name="Liu S."/>
            <person name="Lin W."/>
            <person name="Guo K."/>
            <person name="Jin S."/>
            <person name="Xu P."/>
            <person name="Storey K.B."/>
            <person name="Huan P."/>
            <person name="Zhang T."/>
            <person name="Zhou Y."/>
            <person name="Zhang J."/>
            <person name="Lin C."/>
            <person name="Li X."/>
            <person name="Xing L."/>
            <person name="Huo D."/>
            <person name="Sun M."/>
            <person name="Wang L."/>
            <person name="Mercier A."/>
            <person name="Li F."/>
            <person name="Yang H."/>
            <person name="Xiang J."/>
        </authorList>
    </citation>
    <scope>NUCLEOTIDE SEQUENCE [LARGE SCALE GENOMIC DNA]</scope>
    <source>
        <strain evidence="3">Shaxun</strain>
        <tissue evidence="3">Muscle</tissue>
    </source>
</reference>
<dbReference type="InterPro" id="IPR050836">
    <property type="entry name" value="SDS22/Internalin_LRR"/>
</dbReference>
<dbReference type="Pfam" id="PF13855">
    <property type="entry name" value="LRR_8"/>
    <property type="match status" value="1"/>
</dbReference>
<keyword evidence="1" id="KW-0433">Leucine-rich repeat</keyword>
<evidence type="ECO:0000256" key="1">
    <source>
        <dbReference type="ARBA" id="ARBA00022614"/>
    </source>
</evidence>
<organism evidence="3 4">
    <name type="scientific">Stichopus japonicus</name>
    <name type="common">Sea cucumber</name>
    <dbReference type="NCBI Taxonomy" id="307972"/>
    <lineage>
        <taxon>Eukaryota</taxon>
        <taxon>Metazoa</taxon>
        <taxon>Echinodermata</taxon>
        <taxon>Eleutherozoa</taxon>
        <taxon>Echinozoa</taxon>
        <taxon>Holothuroidea</taxon>
        <taxon>Aspidochirotacea</taxon>
        <taxon>Aspidochirotida</taxon>
        <taxon>Stichopodidae</taxon>
        <taxon>Apostichopus</taxon>
    </lineage>
</organism>
<dbReference type="SMART" id="SM00369">
    <property type="entry name" value="LRR_TYP"/>
    <property type="match status" value="4"/>
</dbReference>
<sequence>MTSSDNWNSRFLCFQSIRLYSLTYKLYHREATQRVEQSTELVNKRLMTELETGGNVRFEDGSSADVWFTSCHDLILSRFCVADYRVHGILGIKIHRITRVHNRMLRFRFESKLTKVTEDEDSPVMNKSPTVKKLQEYLFFVVDPALPGGDNQLMSLLEEGPMDPETYQQLGCDSAIPLSNSLSLCEKPRITHLINRAKKESWSDPCPFRHGHIVVCKVYLGKSLPVLDTKHRNSTTLRPIPSFVPSLPVCCPLRLCEKPPSPFVMMEEIKPGERNHYLSLTLLLMMIYYTWILHRNPESGLQRLDVSFNELTKLDDIAHMQSLDYIDASFNKLCTLEGMKGLSKLKYLDLSWNDLTNTRDDLSILRKHMSNLTNLDLRHNNWQKPEGLRLRTIGRLKSLSLLDNKPVTESESTAALRMAAGSRISQVSLLAHSRTDLVRPRSLSLLTCAQLLSQMSRNKPDRINENDSEWYLKVTALNLDGQHISKLSNLERLINLKWLSLSDNDLTKIEGLEQCVHLEELSLDDNCIYKIEGLSHLTRLHTLNLGFNYINSLDGCGLDKLSQLQCLSLECNRLSSLSGLAGVPSLLELYIAFTKFLILDLCGNPVSRESENYRLFVVYHLRTLKALDGIAVESSEGGNARDIFGGRLTQDFVAEKLGHSNFHEVQELDFPQFSLRLVDLGSGEHFINLRR</sequence>
<keyword evidence="4" id="KW-1185">Reference proteome</keyword>